<sequence length="478" mass="53268">MSKHLGFFNVNADVDSHELSGFDINDPIKDKHFLIDGFSDSAEFTTTYDAVETDQQSNTRVKRFKLDLNIGNTFAGIKPSLKVKPKSQLEVSNVDGISVPITQILGFASPQHSVSSIPKNQDTVTFVTTVQFCHFYGESNETHDVEISLVKKTGVHQAAVVSQPGVSVTENAVPVEFKGGNGSPLSVFIEGEISFKNVDLSQAVDGYLHRLELHITPLNNASNLPEHAFGYLNRYIVHFDKQNKETLNNILSSMELIKGGVSINLGDFDNNTSTGNQFNFAPMILETVPTQDIPGQYPTSGDYNDAPPISGWYVPNLNMYNIGYGNVQGPLNLSSEAEVNTFNTRNIALQDYLMSQGDSFQNQPIDLNVFGNDRFFMVDSIDVNGRIKLKRMDENANELPTYFDFSHVADGDQVWWGSRVRWVRRPKDGRAKIYEGYFGWHSEDGSYAFLNLNDDEKSLDTLPQKGDVIAMEFAKTVN</sequence>
<gene>
    <name evidence="1" type="ORF">D5018_12730</name>
</gene>
<name>A0A3L8PVI8_9GAMM</name>
<evidence type="ECO:0000313" key="1">
    <source>
        <dbReference type="EMBL" id="RLV59351.1"/>
    </source>
</evidence>
<organism evidence="1 2">
    <name type="scientific">Parashewanella curva</name>
    <dbReference type="NCBI Taxonomy" id="2338552"/>
    <lineage>
        <taxon>Bacteria</taxon>
        <taxon>Pseudomonadati</taxon>
        <taxon>Pseudomonadota</taxon>
        <taxon>Gammaproteobacteria</taxon>
        <taxon>Alteromonadales</taxon>
        <taxon>Shewanellaceae</taxon>
        <taxon>Parashewanella</taxon>
    </lineage>
</organism>
<proteinExistence type="predicted"/>
<accession>A0A3L8PVI8</accession>
<dbReference type="EMBL" id="QZEI01000037">
    <property type="protein sequence ID" value="RLV59351.1"/>
    <property type="molecule type" value="Genomic_DNA"/>
</dbReference>
<dbReference type="AlphaFoldDB" id="A0A3L8PVI8"/>
<reference evidence="1 2" key="1">
    <citation type="submission" date="2018-09" db="EMBL/GenBank/DDBJ databases">
        <title>Phylogeny of the Shewanellaceae, and recommendation for two new genera, Pseudoshewanella and Parashewanella.</title>
        <authorList>
            <person name="Wang G."/>
        </authorList>
    </citation>
    <scope>NUCLEOTIDE SEQUENCE [LARGE SCALE GENOMIC DNA]</scope>
    <source>
        <strain evidence="1 2">C51</strain>
    </source>
</reference>
<keyword evidence="2" id="KW-1185">Reference proteome</keyword>
<evidence type="ECO:0000313" key="2">
    <source>
        <dbReference type="Proteomes" id="UP000281474"/>
    </source>
</evidence>
<dbReference type="RefSeq" id="WP_121839381.1">
    <property type="nucleotide sequence ID" value="NZ_ML014786.1"/>
</dbReference>
<comment type="caution">
    <text evidence="1">The sequence shown here is derived from an EMBL/GenBank/DDBJ whole genome shotgun (WGS) entry which is preliminary data.</text>
</comment>
<protein>
    <submittedName>
        <fullName evidence="1">Uncharacterized protein</fullName>
    </submittedName>
</protein>
<dbReference type="Proteomes" id="UP000281474">
    <property type="component" value="Unassembled WGS sequence"/>
</dbReference>